<dbReference type="Proteomes" id="UP000831768">
    <property type="component" value="Chromosome"/>
</dbReference>
<keyword evidence="2" id="KW-1185">Reference proteome</keyword>
<name>A0A8U0A467_9EURY</name>
<dbReference type="KEGG" id="haad:MW046_12340"/>
<sequence>MGHAELAEMLRDDPVERDLTALSDGSTDVYYRIMDAHGDYLSSREAFDERIAAGVSETFTADRSTVTIGGRAVNMAHQAYEFGDTIALRGHLDDHRFALLRDRLDGPATVYVYDFDGDLTTQSQTSVVALCRALETLEQSYDVVVSANGAETAYLREALSIEEDDPEAMLRQFRNELAG</sequence>
<reference evidence="1" key="1">
    <citation type="submission" date="2022-04" db="EMBL/GenBank/DDBJ databases">
        <title>Halocatena sp. nov., isolated from a salt lake.</title>
        <authorList>
            <person name="Cui H.-L."/>
        </authorList>
    </citation>
    <scope>NUCLEOTIDE SEQUENCE</scope>
    <source>
        <strain evidence="1">AD-1</strain>
    </source>
</reference>
<dbReference type="EMBL" id="CP096019">
    <property type="protein sequence ID" value="UPM42733.1"/>
    <property type="molecule type" value="Genomic_DNA"/>
</dbReference>
<organism evidence="1 2">
    <name type="scientific">Halocatena salina</name>
    <dbReference type="NCBI Taxonomy" id="2934340"/>
    <lineage>
        <taxon>Archaea</taxon>
        <taxon>Methanobacteriati</taxon>
        <taxon>Methanobacteriota</taxon>
        <taxon>Stenosarchaea group</taxon>
        <taxon>Halobacteria</taxon>
        <taxon>Halobacteriales</taxon>
        <taxon>Natronomonadaceae</taxon>
        <taxon>Halocatena</taxon>
    </lineage>
</organism>
<dbReference type="GeneID" id="71928849"/>
<gene>
    <name evidence="1" type="ORF">MW046_12340</name>
</gene>
<evidence type="ECO:0000313" key="2">
    <source>
        <dbReference type="Proteomes" id="UP000831768"/>
    </source>
</evidence>
<evidence type="ECO:0000313" key="1">
    <source>
        <dbReference type="EMBL" id="UPM42733.1"/>
    </source>
</evidence>
<protein>
    <submittedName>
        <fullName evidence="1">Uncharacterized protein</fullName>
    </submittedName>
</protein>
<accession>A0A8U0A467</accession>
<proteinExistence type="predicted"/>
<dbReference type="RefSeq" id="WP_247993404.1">
    <property type="nucleotide sequence ID" value="NZ_CP096019.1"/>
</dbReference>
<dbReference type="AlphaFoldDB" id="A0A8U0A467"/>